<evidence type="ECO:0000256" key="1">
    <source>
        <dbReference type="ARBA" id="ARBA00022801"/>
    </source>
</evidence>
<dbReference type="InterPro" id="IPR002641">
    <property type="entry name" value="PNPLA_dom"/>
</dbReference>
<dbReference type="STRING" id="177439.DP0777"/>
<evidence type="ECO:0000259" key="5">
    <source>
        <dbReference type="PROSITE" id="PS51635"/>
    </source>
</evidence>
<name>Q6AQ67_DESPS</name>
<organism evidence="6 7">
    <name type="scientific">Desulfotalea psychrophila (strain LSv54 / DSM 12343)</name>
    <dbReference type="NCBI Taxonomy" id="177439"/>
    <lineage>
        <taxon>Bacteria</taxon>
        <taxon>Pseudomonadati</taxon>
        <taxon>Thermodesulfobacteriota</taxon>
        <taxon>Desulfobulbia</taxon>
        <taxon>Desulfobulbales</taxon>
        <taxon>Desulfocapsaceae</taxon>
        <taxon>Desulfotalea</taxon>
    </lineage>
</organism>
<dbReference type="Gene3D" id="3.40.1090.10">
    <property type="entry name" value="Cytosolic phospholipase A2 catalytic domain"/>
    <property type="match status" value="2"/>
</dbReference>
<feature type="active site" description="Proton acceptor" evidence="4">
    <location>
        <position position="159"/>
    </location>
</feature>
<feature type="short sequence motif" description="DGA/G" evidence="4">
    <location>
        <begin position="159"/>
        <end position="161"/>
    </location>
</feature>
<evidence type="ECO:0000313" key="6">
    <source>
        <dbReference type="EMBL" id="CAG35506.1"/>
    </source>
</evidence>
<evidence type="ECO:0000256" key="4">
    <source>
        <dbReference type="PROSITE-ProRule" id="PRU01161"/>
    </source>
</evidence>
<keyword evidence="3 4" id="KW-0443">Lipid metabolism</keyword>
<dbReference type="HOGENOM" id="CLU_047251_2_1_7"/>
<proteinExistence type="predicted"/>
<keyword evidence="7" id="KW-1185">Reference proteome</keyword>
<evidence type="ECO:0000313" key="7">
    <source>
        <dbReference type="Proteomes" id="UP000000602"/>
    </source>
</evidence>
<evidence type="ECO:0000256" key="2">
    <source>
        <dbReference type="ARBA" id="ARBA00022963"/>
    </source>
</evidence>
<dbReference type="SUPFAM" id="SSF52151">
    <property type="entry name" value="FabD/lysophospholipase-like"/>
    <property type="match status" value="1"/>
</dbReference>
<feature type="domain" description="PNPLA" evidence="5">
    <location>
        <begin position="12"/>
        <end position="172"/>
    </location>
</feature>
<protein>
    <recommendedName>
        <fullName evidence="5">PNPLA domain-containing protein</fullName>
    </recommendedName>
</protein>
<dbReference type="AlphaFoldDB" id="Q6AQ67"/>
<dbReference type="PROSITE" id="PS51635">
    <property type="entry name" value="PNPLA"/>
    <property type="match status" value="1"/>
</dbReference>
<dbReference type="EMBL" id="CR522870">
    <property type="protein sequence ID" value="CAG35506.1"/>
    <property type="molecule type" value="Genomic_DNA"/>
</dbReference>
<feature type="active site" description="Nucleophile" evidence="4">
    <location>
        <position position="45"/>
    </location>
</feature>
<evidence type="ECO:0000256" key="3">
    <source>
        <dbReference type="ARBA" id="ARBA00023098"/>
    </source>
</evidence>
<dbReference type="PANTHER" id="PTHR14226:SF76">
    <property type="entry name" value="NTE FAMILY PROTEIN RSSA"/>
    <property type="match status" value="1"/>
</dbReference>
<keyword evidence="1 4" id="KW-0378">Hydrolase</keyword>
<keyword evidence="2 4" id="KW-0442">Lipid degradation</keyword>
<dbReference type="PANTHER" id="PTHR14226">
    <property type="entry name" value="NEUROPATHY TARGET ESTERASE/SWISS CHEESE D.MELANOGASTER"/>
    <property type="match status" value="1"/>
</dbReference>
<dbReference type="GO" id="GO:0016042">
    <property type="term" value="P:lipid catabolic process"/>
    <property type="evidence" value="ECO:0007669"/>
    <property type="project" value="UniProtKB-UniRule"/>
</dbReference>
<accession>Q6AQ67</accession>
<dbReference type="InterPro" id="IPR016035">
    <property type="entry name" value="Acyl_Trfase/lysoPLipase"/>
</dbReference>
<gene>
    <name evidence="6" type="ordered locus">DP0777</name>
</gene>
<dbReference type="GO" id="GO:0016787">
    <property type="term" value="F:hydrolase activity"/>
    <property type="evidence" value="ECO:0007669"/>
    <property type="project" value="UniProtKB-UniRule"/>
</dbReference>
<reference evidence="7" key="1">
    <citation type="journal article" date="2004" name="Environ. Microbiol.">
        <title>The genome of Desulfotalea psychrophila, a sulfate-reducing bacterium from permanently cold Arctic sediments.</title>
        <authorList>
            <person name="Rabus R."/>
            <person name="Ruepp A."/>
            <person name="Frickey T."/>
            <person name="Rattei T."/>
            <person name="Fartmann B."/>
            <person name="Stark M."/>
            <person name="Bauer M."/>
            <person name="Zibat A."/>
            <person name="Lombardot T."/>
            <person name="Becker I."/>
            <person name="Amann J."/>
            <person name="Gellner K."/>
            <person name="Teeling H."/>
            <person name="Leuschner W.D."/>
            <person name="Gloeckner F.-O."/>
            <person name="Lupas A.N."/>
            <person name="Amann R."/>
            <person name="Klenk H.-P."/>
        </authorList>
    </citation>
    <scope>NUCLEOTIDE SEQUENCE [LARGE SCALE GENOMIC DNA]</scope>
    <source>
        <strain evidence="7">DSM 12343 / LSv54</strain>
    </source>
</reference>
<dbReference type="Proteomes" id="UP000000602">
    <property type="component" value="Chromosome"/>
</dbReference>
<dbReference type="eggNOG" id="COG1752">
    <property type="taxonomic scope" value="Bacteria"/>
</dbReference>
<comment type="caution">
    <text evidence="4">Lacks conserved residue(s) required for the propagation of feature annotation.</text>
</comment>
<sequence length="305" mass="33085">MGNSMSGKTVSLVLGSGGARGLAHIGVIRWLTEHDYRIESITGCSAGAVVGGVYAIGKLDIFEAWVRQIKTVDIVTLLDVSWGRGGLVKGEKFINTLVNLVGDMHIEDLPIKYTALATDIGAGKEVWLQDGKLFNAIRASISIPLLFEPYCYRGMHLVDGGVLNPVPIAPTFADSTDLTIAVNLNSMSCGHETSLPKSVLKIPDAVPSPSTIREKINSFIQERQESFYKRGVETGVLERLSVNDVAFQAFDAMQSTIARQKLAAYPPDRVVNVSHNACKMLEFNRAAEMIELGYQRAEQCLGEGG</sequence>
<feature type="short sequence motif" description="GXSXG" evidence="4">
    <location>
        <begin position="43"/>
        <end position="47"/>
    </location>
</feature>
<dbReference type="Pfam" id="PF01734">
    <property type="entry name" value="Patatin"/>
    <property type="match status" value="1"/>
</dbReference>
<dbReference type="KEGG" id="dps:DP0777"/>
<dbReference type="InterPro" id="IPR050301">
    <property type="entry name" value="NTE"/>
</dbReference>